<name>R7QL16_CHOCR</name>
<proteinExistence type="predicted"/>
<dbReference type="EMBL" id="HG002012">
    <property type="protein sequence ID" value="CDF39212.1"/>
    <property type="molecule type" value="Genomic_DNA"/>
</dbReference>
<dbReference type="GeneID" id="17326842"/>
<dbReference type="AlphaFoldDB" id="R7QL16"/>
<feature type="region of interest" description="Disordered" evidence="1">
    <location>
        <begin position="27"/>
        <end position="64"/>
    </location>
</feature>
<organism evidence="2 3">
    <name type="scientific">Chondrus crispus</name>
    <name type="common">Carrageen Irish moss</name>
    <name type="synonym">Polymorpha crispa</name>
    <dbReference type="NCBI Taxonomy" id="2769"/>
    <lineage>
        <taxon>Eukaryota</taxon>
        <taxon>Rhodophyta</taxon>
        <taxon>Florideophyceae</taxon>
        <taxon>Rhodymeniophycidae</taxon>
        <taxon>Gigartinales</taxon>
        <taxon>Gigartinaceae</taxon>
        <taxon>Chondrus</taxon>
    </lineage>
</organism>
<dbReference type="KEGG" id="ccp:CHC_T00006475001"/>
<reference evidence="3" key="1">
    <citation type="journal article" date="2013" name="Proc. Natl. Acad. Sci. U.S.A.">
        <title>Genome structure and metabolic features in the red seaweed Chondrus crispus shed light on evolution of the Archaeplastida.</title>
        <authorList>
            <person name="Collen J."/>
            <person name="Porcel B."/>
            <person name="Carre W."/>
            <person name="Ball S.G."/>
            <person name="Chaparro C."/>
            <person name="Tonon T."/>
            <person name="Barbeyron T."/>
            <person name="Michel G."/>
            <person name="Noel B."/>
            <person name="Valentin K."/>
            <person name="Elias M."/>
            <person name="Artiguenave F."/>
            <person name="Arun A."/>
            <person name="Aury J.M."/>
            <person name="Barbosa-Neto J.F."/>
            <person name="Bothwell J.H."/>
            <person name="Bouget F.Y."/>
            <person name="Brillet L."/>
            <person name="Cabello-Hurtado F."/>
            <person name="Capella-Gutierrez S."/>
            <person name="Charrier B."/>
            <person name="Cladiere L."/>
            <person name="Cock J.M."/>
            <person name="Coelho S.M."/>
            <person name="Colleoni C."/>
            <person name="Czjzek M."/>
            <person name="Da Silva C."/>
            <person name="Delage L."/>
            <person name="Denoeud F."/>
            <person name="Deschamps P."/>
            <person name="Dittami S.M."/>
            <person name="Gabaldon T."/>
            <person name="Gachon C.M."/>
            <person name="Groisillier A."/>
            <person name="Herve C."/>
            <person name="Jabbari K."/>
            <person name="Katinka M."/>
            <person name="Kloareg B."/>
            <person name="Kowalczyk N."/>
            <person name="Labadie K."/>
            <person name="Leblanc C."/>
            <person name="Lopez P.J."/>
            <person name="McLachlan D.H."/>
            <person name="Meslet-Cladiere L."/>
            <person name="Moustafa A."/>
            <person name="Nehr Z."/>
            <person name="Nyvall Collen P."/>
            <person name="Panaud O."/>
            <person name="Partensky F."/>
            <person name="Poulain J."/>
            <person name="Rensing S.A."/>
            <person name="Rousvoal S."/>
            <person name="Samson G."/>
            <person name="Symeonidi A."/>
            <person name="Weissenbach J."/>
            <person name="Zambounis A."/>
            <person name="Wincker P."/>
            <person name="Boyen C."/>
        </authorList>
    </citation>
    <scope>NUCLEOTIDE SEQUENCE [LARGE SCALE GENOMIC DNA]</scope>
    <source>
        <strain evidence="3">cv. Stackhouse</strain>
    </source>
</reference>
<protein>
    <submittedName>
        <fullName evidence="2">Uncharacterized protein</fullName>
    </submittedName>
</protein>
<feature type="compositionally biased region" description="Low complexity" evidence="1">
    <location>
        <begin position="34"/>
        <end position="54"/>
    </location>
</feature>
<evidence type="ECO:0000313" key="2">
    <source>
        <dbReference type="EMBL" id="CDF39212.1"/>
    </source>
</evidence>
<keyword evidence="3" id="KW-1185">Reference proteome</keyword>
<sequence length="150" mass="16012">MAVTLPSTSGTRTSRRFWARSALSLTRSPATGLATSRTRASRRPASPSDTRAPSCRTSPRPPPDPCRVAAARLGGSMAQSRCIPRCIPRRTPCSGSLLNAPIRTSHTPGCPPRSLPSRAALPRCPPANCLPYHHQRPALIPPSTQHSNPP</sequence>
<dbReference type="Gramene" id="CDF39212">
    <property type="protein sequence ID" value="CDF39212"/>
    <property type="gene ID" value="CHC_T00006475001"/>
</dbReference>
<evidence type="ECO:0000256" key="1">
    <source>
        <dbReference type="SAM" id="MobiDB-lite"/>
    </source>
</evidence>
<accession>R7QL16</accession>
<dbReference type="RefSeq" id="XP_005719123.1">
    <property type="nucleotide sequence ID" value="XM_005719066.1"/>
</dbReference>
<dbReference type="Proteomes" id="UP000012073">
    <property type="component" value="Unassembled WGS sequence"/>
</dbReference>
<evidence type="ECO:0000313" key="3">
    <source>
        <dbReference type="Proteomes" id="UP000012073"/>
    </source>
</evidence>
<gene>
    <name evidence="2" type="ORF">CHC_T00006475001</name>
</gene>